<name>A0AA89B6V4_9ASTE</name>
<dbReference type="Proteomes" id="UP001188597">
    <property type="component" value="Unassembled WGS sequence"/>
</dbReference>
<sequence length="141" mass="15860">MANGLTINQVLNTQFKEEEEESEENGGDSQISGTEKVQKKRIKNKQANSEDDVIDELHDGDVNVLNIKTPKKIKNERKKRALKQALISEDNSHNQMSSQAPSNHQDDFKLKDTSPQLGGPLFDSWDTKRSVTICTIFCMVA</sequence>
<feature type="compositionally biased region" description="Polar residues" evidence="1">
    <location>
        <begin position="93"/>
        <end position="103"/>
    </location>
</feature>
<feature type="compositionally biased region" description="Acidic residues" evidence="1">
    <location>
        <begin position="17"/>
        <end position="26"/>
    </location>
</feature>
<gene>
    <name evidence="2" type="ORF">RJ639_040255</name>
</gene>
<evidence type="ECO:0000256" key="1">
    <source>
        <dbReference type="SAM" id="MobiDB-lite"/>
    </source>
</evidence>
<dbReference type="AlphaFoldDB" id="A0AA89B6V4"/>
<accession>A0AA89B6V4</accession>
<organism evidence="2 3">
    <name type="scientific">Escallonia herrerae</name>
    <dbReference type="NCBI Taxonomy" id="1293975"/>
    <lineage>
        <taxon>Eukaryota</taxon>
        <taxon>Viridiplantae</taxon>
        <taxon>Streptophyta</taxon>
        <taxon>Embryophyta</taxon>
        <taxon>Tracheophyta</taxon>
        <taxon>Spermatophyta</taxon>
        <taxon>Magnoliopsida</taxon>
        <taxon>eudicotyledons</taxon>
        <taxon>Gunneridae</taxon>
        <taxon>Pentapetalae</taxon>
        <taxon>asterids</taxon>
        <taxon>campanulids</taxon>
        <taxon>Escalloniales</taxon>
        <taxon>Escalloniaceae</taxon>
        <taxon>Escallonia</taxon>
    </lineage>
</organism>
<protein>
    <submittedName>
        <fullName evidence="2">Uncharacterized protein</fullName>
    </submittedName>
</protein>
<evidence type="ECO:0000313" key="3">
    <source>
        <dbReference type="Proteomes" id="UP001188597"/>
    </source>
</evidence>
<dbReference type="EMBL" id="JAVXUP010000487">
    <property type="protein sequence ID" value="KAK3026777.1"/>
    <property type="molecule type" value="Genomic_DNA"/>
</dbReference>
<feature type="region of interest" description="Disordered" evidence="1">
    <location>
        <begin position="75"/>
        <end position="113"/>
    </location>
</feature>
<proteinExistence type="predicted"/>
<comment type="caution">
    <text evidence="2">The sequence shown here is derived from an EMBL/GenBank/DDBJ whole genome shotgun (WGS) entry which is preliminary data.</text>
</comment>
<feature type="compositionally biased region" description="Polar residues" evidence="1">
    <location>
        <begin position="1"/>
        <end position="14"/>
    </location>
</feature>
<keyword evidence="3" id="KW-1185">Reference proteome</keyword>
<reference evidence="2" key="1">
    <citation type="submission" date="2022-12" db="EMBL/GenBank/DDBJ databases">
        <title>Draft genome assemblies for two species of Escallonia (Escalloniales).</title>
        <authorList>
            <person name="Chanderbali A."/>
            <person name="Dervinis C."/>
            <person name="Anghel I."/>
            <person name="Soltis D."/>
            <person name="Soltis P."/>
            <person name="Zapata F."/>
        </authorList>
    </citation>
    <scope>NUCLEOTIDE SEQUENCE</scope>
    <source>
        <strain evidence="2">UCBG64.0493</strain>
        <tissue evidence="2">Leaf</tissue>
    </source>
</reference>
<feature type="region of interest" description="Disordered" evidence="1">
    <location>
        <begin position="1"/>
        <end position="54"/>
    </location>
</feature>
<evidence type="ECO:0000313" key="2">
    <source>
        <dbReference type="EMBL" id="KAK3026777.1"/>
    </source>
</evidence>